<comment type="similarity">
    <text evidence="1 5">Belongs to the NAD(P)-dependent epimerase/dehydratase family. Fucose synthase subfamily.</text>
</comment>
<dbReference type="EMBL" id="JAUHMF010000002">
    <property type="protein sequence ID" value="MDT8899074.1"/>
    <property type="molecule type" value="Genomic_DNA"/>
</dbReference>
<feature type="binding site" evidence="5">
    <location>
        <begin position="15"/>
        <end position="21"/>
    </location>
    <ligand>
        <name>NADP(+)</name>
        <dbReference type="ChEBI" id="CHEBI:58349"/>
    </ligand>
</feature>
<feature type="site" description="Important for catalytic activity" evidence="5">
    <location>
        <position position="112"/>
    </location>
</feature>
<dbReference type="EC" id="1.1.1.271" evidence="5"/>
<dbReference type="InterPro" id="IPR001509">
    <property type="entry name" value="Epimerase_deHydtase"/>
</dbReference>
<name>A0ABU3NQG7_9CHLR</name>
<dbReference type="InterPro" id="IPR036291">
    <property type="entry name" value="NAD(P)-bd_dom_sf"/>
</dbReference>
<feature type="binding site" evidence="5">
    <location>
        <position position="207"/>
    </location>
    <ligand>
        <name>substrate</name>
    </ligand>
</feature>
<dbReference type="CDD" id="cd05239">
    <property type="entry name" value="GDP_FS_SDR_e"/>
    <property type="match status" value="1"/>
</dbReference>
<comment type="catalytic activity">
    <reaction evidence="5">
        <text>GDP-beta-L-fucose + NADP(+) = GDP-4-dehydro-alpha-D-rhamnose + NADPH + H(+)</text>
        <dbReference type="Rhea" id="RHEA:18885"/>
        <dbReference type="ChEBI" id="CHEBI:15378"/>
        <dbReference type="ChEBI" id="CHEBI:57273"/>
        <dbReference type="ChEBI" id="CHEBI:57783"/>
        <dbReference type="ChEBI" id="CHEBI:57964"/>
        <dbReference type="ChEBI" id="CHEBI:58349"/>
        <dbReference type="EC" id="1.1.1.271"/>
    </reaction>
</comment>
<protein>
    <recommendedName>
        <fullName evidence="5">GDP-L-fucose synthase</fullName>
        <ecNumber evidence="5">1.1.1.271</ecNumber>
    </recommendedName>
    <alternativeName>
        <fullName evidence="5">GDP-4-keto-6-deoxy-D-mannose-3,5-epimerase-4-reductase</fullName>
    </alternativeName>
</protein>
<reference evidence="7 8" key="1">
    <citation type="submission" date="2023-07" db="EMBL/GenBank/DDBJ databases">
        <title>Novel species of Thermanaerothrix with wide hydrolytic capabilities.</title>
        <authorList>
            <person name="Zayulina K.S."/>
            <person name="Podosokorskaya O.A."/>
            <person name="Elcheninov A.G."/>
        </authorList>
    </citation>
    <scope>NUCLEOTIDE SEQUENCE [LARGE SCALE GENOMIC DNA]</scope>
    <source>
        <strain evidence="7 8">4228-RoL</strain>
    </source>
</reference>
<evidence type="ECO:0000256" key="4">
    <source>
        <dbReference type="ARBA" id="ARBA00023235"/>
    </source>
</evidence>
<dbReference type="InterPro" id="IPR028614">
    <property type="entry name" value="GDP_fucose/colitose_synth"/>
</dbReference>
<feature type="binding site" evidence="5">
    <location>
        <begin position="168"/>
        <end position="171"/>
    </location>
    <ligand>
        <name>NADP(+)</name>
        <dbReference type="ChEBI" id="CHEBI:58349"/>
    </ligand>
</feature>
<dbReference type="Proteomes" id="UP001254165">
    <property type="component" value="Unassembled WGS sequence"/>
</dbReference>
<keyword evidence="5" id="KW-0511">Multifunctional enzyme</keyword>
<proteinExistence type="inferred from homology"/>
<comment type="function">
    <text evidence="5">Catalyzes the two-step NADP-dependent conversion of GDP-4-dehydro-6-deoxy-D-mannose to GDP-fucose, involving an epimerase and a reductase reaction.</text>
</comment>
<dbReference type="Pfam" id="PF01370">
    <property type="entry name" value="Epimerase"/>
    <property type="match status" value="1"/>
</dbReference>
<feature type="domain" description="NAD-dependent epimerase/dehydratase" evidence="6">
    <location>
        <begin position="12"/>
        <end position="242"/>
    </location>
</feature>
<sequence length="323" mass="36814">MSTDSFWRKRFCVTGGAGFLGSFVVDKLRQRGATEIFVPRKREYDLVDPQAIRRMLDDARPDVIIHLAAHVGGIGANRMHPAEFFYDNLMMGVQLMHQAWQRGVEKFVAIGTVCAYPKYTPVPFKEDDLWNGYPEETNAPYGLAKKMLLVQAQAYRQQYGFNAIYLLPVNLYGPRDNFDLETSHVIPALIRKCIEAQEQGLPEVVVWGDGSPTREFLFVEDAAEGILLATEKYNGPEPVNLGSGMEISIRDLAEMIRRLTGFEGRLVWDTNRPNGQPRRALDTSRAEKYFGFKAQTPFEEGLRRTIEWYRQNRERVRGIVASA</sequence>
<dbReference type="PANTHER" id="PTHR43238:SF1">
    <property type="entry name" value="GDP-L-FUCOSE SYNTHASE"/>
    <property type="match status" value="1"/>
</dbReference>
<feature type="site" description="Important for catalytic activity" evidence="5">
    <location>
        <position position="114"/>
    </location>
</feature>
<evidence type="ECO:0000259" key="6">
    <source>
        <dbReference type="Pfam" id="PF01370"/>
    </source>
</evidence>
<keyword evidence="2 5" id="KW-0521">NADP</keyword>
<dbReference type="SUPFAM" id="SSF51735">
    <property type="entry name" value="NAD(P)-binding Rossmann-fold domains"/>
    <property type="match status" value="1"/>
</dbReference>
<comment type="caution">
    <text evidence="7">The sequence shown here is derived from an EMBL/GenBank/DDBJ whole genome shotgun (WGS) entry which is preliminary data.</text>
</comment>
<evidence type="ECO:0000256" key="5">
    <source>
        <dbReference type="HAMAP-Rule" id="MF_00956"/>
    </source>
</evidence>
<keyword evidence="8" id="KW-1185">Reference proteome</keyword>
<dbReference type="RefSeq" id="WP_315625756.1">
    <property type="nucleotide sequence ID" value="NZ_JAUHMF010000002.1"/>
</dbReference>
<feature type="binding site" evidence="5">
    <location>
        <position position="214"/>
    </location>
    <ligand>
        <name>substrate</name>
    </ligand>
</feature>
<dbReference type="HAMAP" id="MF_00956">
    <property type="entry name" value="GDP_fucose_synth"/>
    <property type="match status" value="1"/>
</dbReference>
<comment type="caution">
    <text evidence="5">Lacks conserved residue(s) required for the propagation of feature annotation.</text>
</comment>
<keyword evidence="3 5" id="KW-0560">Oxidoreductase</keyword>
<comment type="pathway">
    <text evidence="5">Nucleotide-sugar biosynthesis; GDP-L-fucose biosynthesis via de novo pathway; GDP-L-fucose from GDP-alpha-D-mannose: step 2/2.</text>
</comment>
<feature type="active site" description="Proton donor/acceptor" evidence="5">
    <location>
        <position position="141"/>
    </location>
</feature>
<evidence type="ECO:0000256" key="1">
    <source>
        <dbReference type="ARBA" id="ARBA00005959"/>
    </source>
</evidence>
<gene>
    <name evidence="5" type="primary">fcl</name>
    <name evidence="7" type="ORF">QYE77_12445</name>
</gene>
<dbReference type="PANTHER" id="PTHR43238">
    <property type="entry name" value="GDP-L-FUCOSE SYNTHASE"/>
    <property type="match status" value="1"/>
</dbReference>
<feature type="binding site" evidence="5">
    <location>
        <position position="145"/>
    </location>
    <ligand>
        <name>NADP(+)</name>
        <dbReference type="ChEBI" id="CHEBI:58349"/>
    </ligand>
</feature>
<feature type="binding site" evidence="5">
    <location>
        <position position="184"/>
    </location>
    <ligand>
        <name>NADP(+)</name>
        <dbReference type="ChEBI" id="CHEBI:58349"/>
    </ligand>
</feature>
<evidence type="ECO:0000256" key="2">
    <source>
        <dbReference type="ARBA" id="ARBA00022857"/>
    </source>
</evidence>
<evidence type="ECO:0000313" key="8">
    <source>
        <dbReference type="Proteomes" id="UP001254165"/>
    </source>
</evidence>
<accession>A0ABU3NQG7</accession>
<dbReference type="Gene3D" id="3.90.25.10">
    <property type="entry name" value="UDP-galactose 4-epimerase, domain 1"/>
    <property type="match status" value="1"/>
</dbReference>
<evidence type="ECO:0000313" key="7">
    <source>
        <dbReference type="EMBL" id="MDT8899074.1"/>
    </source>
</evidence>
<organism evidence="7 8">
    <name type="scientific">Thermanaerothrix solaris</name>
    <dbReference type="NCBI Taxonomy" id="3058434"/>
    <lineage>
        <taxon>Bacteria</taxon>
        <taxon>Bacillati</taxon>
        <taxon>Chloroflexota</taxon>
        <taxon>Anaerolineae</taxon>
        <taxon>Anaerolineales</taxon>
        <taxon>Anaerolineaceae</taxon>
        <taxon>Thermanaerothrix</taxon>
    </lineage>
</organism>
<dbReference type="Gene3D" id="3.40.50.720">
    <property type="entry name" value="NAD(P)-binding Rossmann-like Domain"/>
    <property type="match status" value="1"/>
</dbReference>
<keyword evidence="4 5" id="KW-0413">Isomerase</keyword>
<evidence type="ECO:0000256" key="3">
    <source>
        <dbReference type="ARBA" id="ARBA00023002"/>
    </source>
</evidence>
<feature type="binding site" evidence="5">
    <location>
        <position position="192"/>
    </location>
    <ligand>
        <name>substrate</name>
    </ligand>
</feature>